<keyword evidence="3" id="KW-0378">Hydrolase</keyword>
<reference evidence="6" key="1">
    <citation type="submission" date="2018-06" db="EMBL/GenBank/DDBJ databases">
        <authorList>
            <person name="Zhirakovskaya E."/>
        </authorList>
    </citation>
    <scope>NUCLEOTIDE SEQUENCE</scope>
</reference>
<evidence type="ECO:0000256" key="4">
    <source>
        <dbReference type="ARBA" id="ARBA00022833"/>
    </source>
</evidence>
<dbReference type="Gene3D" id="3.40.630.10">
    <property type="entry name" value="Zn peptidases"/>
    <property type="match status" value="1"/>
</dbReference>
<sequence length="335" mass="38383">MLTTLTEVPDKFLTIDATELHTLLNGPTLFHLEGRHKEPLFVSTLLHGNETTGLRAIQKLLIKYKGQTLPRHFSFFIGNVNAAQQELRRQEHQPDYNRTWPGTEQASSDETIMMQQIKDAMRERHVFASIDIHNNTGLNPHYACINKCENAFFHLARLFSRTIVYFTRPLGVQSQAFADICPSVTIECGQVGQTTSVDHAFEYIDAALHLSELPQHPIAKQDIDLFHTIAIVKIPEQARFSFNGKHCSICLDENIDHMNFKEIETGTRLGELYGEQTIHLNVWNNDGINIGEELFDYSNNEIRTKKPVMPAMLTLNEKVIRQDCLCYLMERYPVD</sequence>
<dbReference type="GO" id="GO:0016788">
    <property type="term" value="F:hydrolase activity, acting on ester bonds"/>
    <property type="evidence" value="ECO:0007669"/>
    <property type="project" value="InterPro"/>
</dbReference>
<protein>
    <submittedName>
        <fullName evidence="6">Uncharacterized protein Clim_1224</fullName>
    </submittedName>
</protein>
<feature type="domain" description="Succinylglutamate desuccinylase/Aspartoacylase catalytic" evidence="5">
    <location>
        <begin position="42"/>
        <end position="195"/>
    </location>
</feature>
<dbReference type="CDD" id="cd06256">
    <property type="entry name" value="M14_ASTE_ASPA-like"/>
    <property type="match status" value="1"/>
</dbReference>
<evidence type="ECO:0000256" key="2">
    <source>
        <dbReference type="ARBA" id="ARBA00022723"/>
    </source>
</evidence>
<dbReference type="AlphaFoldDB" id="A0A3B1ABY2"/>
<keyword evidence="4" id="KW-0862">Zinc</keyword>
<organism evidence="6">
    <name type="scientific">hydrothermal vent metagenome</name>
    <dbReference type="NCBI Taxonomy" id="652676"/>
    <lineage>
        <taxon>unclassified sequences</taxon>
        <taxon>metagenomes</taxon>
        <taxon>ecological metagenomes</taxon>
    </lineage>
</organism>
<dbReference type="InterPro" id="IPR055438">
    <property type="entry name" value="AstE_AspA_cat"/>
</dbReference>
<name>A0A3B1ABY2_9ZZZZ</name>
<evidence type="ECO:0000259" key="5">
    <source>
        <dbReference type="Pfam" id="PF24827"/>
    </source>
</evidence>
<dbReference type="GO" id="GO:0046872">
    <property type="term" value="F:metal ion binding"/>
    <property type="evidence" value="ECO:0007669"/>
    <property type="project" value="UniProtKB-KW"/>
</dbReference>
<dbReference type="Pfam" id="PF24827">
    <property type="entry name" value="AstE_AspA_cat"/>
    <property type="match status" value="1"/>
</dbReference>
<evidence type="ECO:0000313" key="6">
    <source>
        <dbReference type="EMBL" id="VAW95779.1"/>
    </source>
</evidence>
<gene>
    <name evidence="6" type="ORF">MNBD_GAMMA23-1637</name>
</gene>
<evidence type="ECO:0000256" key="3">
    <source>
        <dbReference type="ARBA" id="ARBA00022801"/>
    </source>
</evidence>
<evidence type="ECO:0000256" key="1">
    <source>
        <dbReference type="ARBA" id="ARBA00001947"/>
    </source>
</evidence>
<dbReference type="EMBL" id="UOFT01000049">
    <property type="protein sequence ID" value="VAW95779.1"/>
    <property type="molecule type" value="Genomic_DNA"/>
</dbReference>
<keyword evidence="2" id="KW-0479">Metal-binding</keyword>
<accession>A0A3B1ABY2</accession>
<dbReference type="SUPFAM" id="SSF53187">
    <property type="entry name" value="Zn-dependent exopeptidases"/>
    <property type="match status" value="1"/>
</dbReference>
<comment type="cofactor">
    <cofactor evidence="1">
        <name>Zn(2+)</name>
        <dbReference type="ChEBI" id="CHEBI:29105"/>
    </cofactor>
</comment>
<proteinExistence type="predicted"/>